<evidence type="ECO:0000256" key="2">
    <source>
        <dbReference type="ARBA" id="ARBA00005369"/>
    </source>
</evidence>
<dbReference type="EC" id="2.1.1.77" evidence="3"/>
<dbReference type="EMBL" id="BMWG01000001">
    <property type="protein sequence ID" value="GGZ14897.1"/>
    <property type="molecule type" value="Genomic_DNA"/>
</dbReference>
<dbReference type="AlphaFoldDB" id="A0A918UJR9"/>
<evidence type="ECO:0000256" key="8">
    <source>
        <dbReference type="ARBA" id="ARBA00022691"/>
    </source>
</evidence>
<dbReference type="PANTHER" id="PTHR11579:SF0">
    <property type="entry name" value="PROTEIN-L-ISOASPARTATE(D-ASPARTATE) O-METHYLTRANSFERASE"/>
    <property type="match status" value="1"/>
</dbReference>
<dbReference type="NCBIfam" id="TIGR04188">
    <property type="entry name" value="methyltr_grsp"/>
    <property type="match status" value="1"/>
</dbReference>
<keyword evidence="7" id="KW-0808">Transferase</keyword>
<dbReference type="InterPro" id="IPR026448">
    <property type="entry name" value="Methyltr_grasp"/>
</dbReference>
<dbReference type="GO" id="GO:0004719">
    <property type="term" value="F:protein-L-isoaspartate (D-aspartate) O-methyltransferase activity"/>
    <property type="evidence" value="ECO:0007669"/>
    <property type="project" value="UniProtKB-EC"/>
</dbReference>
<evidence type="ECO:0000256" key="3">
    <source>
        <dbReference type="ARBA" id="ARBA00011890"/>
    </source>
</evidence>
<gene>
    <name evidence="12" type="ORF">GCM10010387_03930</name>
</gene>
<evidence type="ECO:0000313" key="12">
    <source>
        <dbReference type="EMBL" id="GGZ14897.1"/>
    </source>
</evidence>
<evidence type="ECO:0000256" key="10">
    <source>
        <dbReference type="ARBA" id="ARBA00031323"/>
    </source>
</evidence>
<keyword evidence="13" id="KW-1185">Reference proteome</keyword>
<evidence type="ECO:0000256" key="1">
    <source>
        <dbReference type="ARBA" id="ARBA00004496"/>
    </source>
</evidence>
<dbReference type="SUPFAM" id="SSF53335">
    <property type="entry name" value="S-adenosyl-L-methionine-dependent methyltransferases"/>
    <property type="match status" value="1"/>
</dbReference>
<dbReference type="InterPro" id="IPR000682">
    <property type="entry name" value="PCMT"/>
</dbReference>
<dbReference type="InterPro" id="IPR029063">
    <property type="entry name" value="SAM-dependent_MTases_sf"/>
</dbReference>
<keyword evidence="8" id="KW-0949">S-adenosyl-L-methionine</keyword>
<evidence type="ECO:0000256" key="11">
    <source>
        <dbReference type="ARBA" id="ARBA00031350"/>
    </source>
</evidence>
<sequence length="397" mass="42222">MTDPDPDGLAARLRTQLADELEDTGRLRSAAWRAAVTTVPREVFVPEFFRRSDGPQGTMWTPAAPGTGSADVWLEEVYADETLVTQLDGHVHPNDVDGPVGGEPTSSSTLPGLVVRMLEDLDPKDAARVLEIGTGTGYSTALMCHRLGSDNVTSIEYDPAAAARARTAITTAGYTPRLIRGDGLQGDPEGAPYDHLIATCSVRTIPSAWLRQVKPGGTILTTVSGWLYGSGLVRLTVKEDGTAEGRFLPGTVSFMIARPQAAPGLGDFSGLLRQPAEERSARHGPEVFRDWIPLFLAQLAAPGAQDLTTRVAGGPKLVHAIDVRDGSFATLTPDDSGDGFLVRQGGPVRLWDNIEAAVDAWRAAGSPPQTAFTLTVTPNGQRVQLDTEGGPTWDLPT</sequence>
<dbReference type="CDD" id="cd02440">
    <property type="entry name" value="AdoMet_MTases"/>
    <property type="match status" value="1"/>
</dbReference>
<protein>
    <recommendedName>
        <fullName evidence="4">Protein-L-isoaspartate O-methyltransferase</fullName>
        <ecNumber evidence="3">2.1.1.77</ecNumber>
    </recommendedName>
    <alternativeName>
        <fullName evidence="11">L-isoaspartyl protein carboxyl methyltransferase</fullName>
    </alternativeName>
    <alternativeName>
        <fullName evidence="9">Protein L-isoaspartyl methyltransferase</fullName>
    </alternativeName>
    <alternativeName>
        <fullName evidence="10">Protein-beta-aspartate methyltransferase</fullName>
    </alternativeName>
</protein>
<keyword evidence="5" id="KW-0963">Cytoplasm</keyword>
<evidence type="ECO:0000256" key="5">
    <source>
        <dbReference type="ARBA" id="ARBA00022490"/>
    </source>
</evidence>
<reference evidence="12" key="1">
    <citation type="journal article" date="2014" name="Int. J. Syst. Evol. Microbiol.">
        <title>Complete genome sequence of Corynebacterium casei LMG S-19264T (=DSM 44701T), isolated from a smear-ripened cheese.</title>
        <authorList>
            <consortium name="US DOE Joint Genome Institute (JGI-PGF)"/>
            <person name="Walter F."/>
            <person name="Albersmeier A."/>
            <person name="Kalinowski J."/>
            <person name="Ruckert C."/>
        </authorList>
    </citation>
    <scope>NUCLEOTIDE SEQUENCE</scope>
    <source>
        <strain evidence="12">JCM 4988</strain>
    </source>
</reference>
<evidence type="ECO:0000256" key="9">
    <source>
        <dbReference type="ARBA" id="ARBA00030757"/>
    </source>
</evidence>
<name>A0A918UJR9_9ACTN</name>
<dbReference type="Pfam" id="PF01135">
    <property type="entry name" value="PCMT"/>
    <property type="match status" value="1"/>
</dbReference>
<dbReference type="RefSeq" id="WP_190121047.1">
    <property type="nucleotide sequence ID" value="NZ_BMWG01000001.1"/>
</dbReference>
<evidence type="ECO:0000256" key="7">
    <source>
        <dbReference type="ARBA" id="ARBA00022679"/>
    </source>
</evidence>
<accession>A0A918UJR9</accession>
<comment type="similarity">
    <text evidence="2">Belongs to the methyltransferase superfamily. L-isoaspartyl/D-aspartyl protein methyltransferase family.</text>
</comment>
<evidence type="ECO:0000256" key="6">
    <source>
        <dbReference type="ARBA" id="ARBA00022603"/>
    </source>
</evidence>
<evidence type="ECO:0000313" key="13">
    <source>
        <dbReference type="Proteomes" id="UP000630936"/>
    </source>
</evidence>
<proteinExistence type="inferred from homology"/>
<evidence type="ECO:0000256" key="4">
    <source>
        <dbReference type="ARBA" id="ARBA00013346"/>
    </source>
</evidence>
<comment type="caution">
    <text evidence="12">The sequence shown here is derived from an EMBL/GenBank/DDBJ whole genome shotgun (WGS) entry which is preliminary data.</text>
</comment>
<dbReference type="Gene3D" id="3.40.50.150">
    <property type="entry name" value="Vaccinia Virus protein VP39"/>
    <property type="match status" value="1"/>
</dbReference>
<dbReference type="GO" id="GO:0032259">
    <property type="term" value="P:methylation"/>
    <property type="evidence" value="ECO:0007669"/>
    <property type="project" value="UniProtKB-KW"/>
</dbReference>
<reference evidence="12" key="2">
    <citation type="submission" date="2020-09" db="EMBL/GenBank/DDBJ databases">
        <authorList>
            <person name="Sun Q."/>
            <person name="Ohkuma M."/>
        </authorList>
    </citation>
    <scope>NUCLEOTIDE SEQUENCE</scope>
    <source>
        <strain evidence="12">JCM 4988</strain>
    </source>
</reference>
<dbReference type="GO" id="GO:0005737">
    <property type="term" value="C:cytoplasm"/>
    <property type="evidence" value="ECO:0007669"/>
    <property type="project" value="UniProtKB-SubCell"/>
</dbReference>
<comment type="subcellular location">
    <subcellularLocation>
        <location evidence="1">Cytoplasm</location>
    </subcellularLocation>
</comment>
<dbReference type="Proteomes" id="UP000630936">
    <property type="component" value="Unassembled WGS sequence"/>
</dbReference>
<keyword evidence="6 12" id="KW-0489">Methyltransferase</keyword>
<dbReference type="PANTHER" id="PTHR11579">
    <property type="entry name" value="PROTEIN-L-ISOASPARTATE O-METHYLTRANSFERASE"/>
    <property type="match status" value="1"/>
</dbReference>
<organism evidence="12 13">
    <name type="scientific">Streptomyces inusitatus</name>
    <dbReference type="NCBI Taxonomy" id="68221"/>
    <lineage>
        <taxon>Bacteria</taxon>
        <taxon>Bacillati</taxon>
        <taxon>Actinomycetota</taxon>
        <taxon>Actinomycetes</taxon>
        <taxon>Kitasatosporales</taxon>
        <taxon>Streptomycetaceae</taxon>
        <taxon>Streptomyces</taxon>
    </lineage>
</organism>